<organism evidence="10 11">
    <name type="scientific">Palleronia aestuarii</name>
    <dbReference type="NCBI Taxonomy" id="568105"/>
    <lineage>
        <taxon>Bacteria</taxon>
        <taxon>Pseudomonadati</taxon>
        <taxon>Pseudomonadota</taxon>
        <taxon>Alphaproteobacteria</taxon>
        <taxon>Rhodobacterales</taxon>
        <taxon>Roseobacteraceae</taxon>
        <taxon>Palleronia</taxon>
    </lineage>
</organism>
<gene>
    <name evidence="10" type="ORF">LX81_01665</name>
</gene>
<feature type="transmembrane region" description="Helical" evidence="9">
    <location>
        <begin position="459"/>
        <end position="486"/>
    </location>
</feature>
<dbReference type="GO" id="GO:0006865">
    <property type="term" value="P:amino acid transport"/>
    <property type="evidence" value="ECO:0007669"/>
    <property type="project" value="UniProtKB-KW"/>
</dbReference>
<comment type="similarity">
    <text evidence="8">Belongs to the binding-protein-dependent transport system permease family. LivHM subfamily.</text>
</comment>
<keyword evidence="4 9" id="KW-0812">Transmembrane</keyword>
<dbReference type="GO" id="GO:0015658">
    <property type="term" value="F:branched-chain amino acid transmembrane transporter activity"/>
    <property type="evidence" value="ECO:0007669"/>
    <property type="project" value="InterPro"/>
</dbReference>
<feature type="transmembrane region" description="Helical" evidence="9">
    <location>
        <begin position="547"/>
        <end position="570"/>
    </location>
</feature>
<evidence type="ECO:0000256" key="3">
    <source>
        <dbReference type="ARBA" id="ARBA00022475"/>
    </source>
</evidence>
<evidence type="ECO:0000256" key="8">
    <source>
        <dbReference type="ARBA" id="ARBA00037998"/>
    </source>
</evidence>
<keyword evidence="5" id="KW-0029">Amino-acid transport</keyword>
<evidence type="ECO:0000256" key="2">
    <source>
        <dbReference type="ARBA" id="ARBA00022448"/>
    </source>
</evidence>
<feature type="transmembrane region" description="Helical" evidence="9">
    <location>
        <begin position="12"/>
        <end position="30"/>
    </location>
</feature>
<feature type="transmembrane region" description="Helical" evidence="9">
    <location>
        <begin position="98"/>
        <end position="119"/>
    </location>
</feature>
<sequence>MAFFLAQILNGLANASALFLVASGLSLIFGVTRVVNFAHGSFYMLGAFIGVTLMEMLPGHVGFWGAILLTGLAVGLIGAIVEMIVLRPIYRAPELFQLVATFGVILVIQDLALMIWGAADRMGPRAPGLRGVVRLWGEPIPKYDLALIAITPLVLLGLWYLITRTRVGILIRAATQDREMVGALGVNQAWLFTGVFALGSALAGLGGALQLPKGGADLLMDFNILGPAFVVVVIGGMGSLPGAFLAAILISVLGVFGVTYLPQSTLVLMFVVMAIVLIVRPYGLLGREEVAGEHGQVGRPEPPIRPYGQTARLVVMALVGALLLLPLVAETFVQILVIDIVIFALFAASLHFILGSGGLVSFGHAAFFGGGAYAAALLVRHASAPMEVAFLLAPLLAGVLALGIGWFCIRLSGVYFAMLTLAFSQLVWSVAFQWRSVTGGDDGMISIWPAAWLSDTTSYYYFTLLFGIGGILLLRHAIHAPFGYALRAGRDSPRQAEAMGIDVKRIQLAAFTLAGAMAGLAGGLFVFAKGSVFPTELEIARSFDALIVVFLGGVKTLAGGVVGATFLTGVEDWLSRLQYWRLLLGLLIIGVVIVAPEGIVGAVRGAWMRWRGSAPGLKSKGGAAT</sequence>
<feature type="transmembrane region" description="Helical" evidence="9">
    <location>
        <begin position="506"/>
        <end position="527"/>
    </location>
</feature>
<evidence type="ECO:0000256" key="5">
    <source>
        <dbReference type="ARBA" id="ARBA00022970"/>
    </source>
</evidence>
<dbReference type="PANTHER" id="PTHR11795:SF442">
    <property type="entry name" value="ABC TRANSPORTER ATP-BINDING PROTEIN"/>
    <property type="match status" value="1"/>
</dbReference>
<dbReference type="GO" id="GO:0005886">
    <property type="term" value="C:plasma membrane"/>
    <property type="evidence" value="ECO:0007669"/>
    <property type="project" value="UniProtKB-SubCell"/>
</dbReference>
<feature type="transmembrane region" description="Helical" evidence="9">
    <location>
        <begin position="311"/>
        <end position="329"/>
    </location>
</feature>
<evidence type="ECO:0000256" key="7">
    <source>
        <dbReference type="ARBA" id="ARBA00023136"/>
    </source>
</evidence>
<comment type="caution">
    <text evidence="10">The sequence shown here is derived from an EMBL/GenBank/DDBJ whole genome shotgun (WGS) entry which is preliminary data.</text>
</comment>
<evidence type="ECO:0000256" key="1">
    <source>
        <dbReference type="ARBA" id="ARBA00004651"/>
    </source>
</evidence>
<keyword evidence="11" id="KW-1185">Reference proteome</keyword>
<dbReference type="InterPro" id="IPR043428">
    <property type="entry name" value="LivM-like"/>
</dbReference>
<evidence type="ECO:0000256" key="6">
    <source>
        <dbReference type="ARBA" id="ARBA00022989"/>
    </source>
</evidence>
<dbReference type="CDD" id="cd06582">
    <property type="entry name" value="TM_PBP1_LivH_like"/>
    <property type="match status" value="1"/>
</dbReference>
<dbReference type="OrthoDB" id="9810089at2"/>
<comment type="subcellular location">
    <subcellularLocation>
        <location evidence="1">Cell membrane</location>
        <topology evidence="1">Multi-pass membrane protein</topology>
    </subcellularLocation>
</comment>
<dbReference type="RefSeq" id="WP_111536818.1">
    <property type="nucleotide sequence ID" value="NZ_QKZL01000005.1"/>
</dbReference>
<keyword evidence="6 9" id="KW-1133">Transmembrane helix</keyword>
<feature type="transmembrane region" description="Helical" evidence="9">
    <location>
        <begin position="145"/>
        <end position="162"/>
    </location>
</feature>
<keyword evidence="2" id="KW-0813">Transport</keyword>
<evidence type="ECO:0000313" key="11">
    <source>
        <dbReference type="Proteomes" id="UP000248916"/>
    </source>
</evidence>
<accession>A0A2W7NK06</accession>
<dbReference type="PANTHER" id="PTHR11795">
    <property type="entry name" value="BRANCHED-CHAIN AMINO ACID TRANSPORT SYSTEM PERMEASE PROTEIN LIVH"/>
    <property type="match status" value="1"/>
</dbReference>
<dbReference type="InterPro" id="IPR001851">
    <property type="entry name" value="ABC_transp_permease"/>
</dbReference>
<feature type="transmembrane region" description="Helical" evidence="9">
    <location>
        <begin position="388"/>
        <end position="407"/>
    </location>
</feature>
<feature type="transmembrane region" description="Helical" evidence="9">
    <location>
        <begin position="582"/>
        <end position="607"/>
    </location>
</feature>
<dbReference type="InterPro" id="IPR052157">
    <property type="entry name" value="BCAA_transport_permease"/>
</dbReference>
<keyword evidence="3" id="KW-1003">Cell membrane</keyword>
<feature type="transmembrane region" description="Helical" evidence="9">
    <location>
        <begin position="63"/>
        <end position="86"/>
    </location>
</feature>
<evidence type="ECO:0000313" key="10">
    <source>
        <dbReference type="EMBL" id="PZX17034.1"/>
    </source>
</evidence>
<dbReference type="Proteomes" id="UP000248916">
    <property type="component" value="Unassembled WGS sequence"/>
</dbReference>
<name>A0A2W7NK06_9RHOB</name>
<protein>
    <submittedName>
        <fullName evidence="10">Amino acid/amide ABC transporter membrane protein 1 (HAAT family) /amino acid/amide ABC transporter membrane protein 2 (HAAT family)</fullName>
    </submittedName>
</protein>
<dbReference type="CDD" id="cd06581">
    <property type="entry name" value="TM_PBP1_LivM_like"/>
    <property type="match status" value="1"/>
</dbReference>
<dbReference type="EMBL" id="QKZL01000005">
    <property type="protein sequence ID" value="PZX17034.1"/>
    <property type="molecule type" value="Genomic_DNA"/>
</dbReference>
<feature type="transmembrane region" description="Helical" evidence="9">
    <location>
        <begin position="183"/>
        <end position="206"/>
    </location>
</feature>
<evidence type="ECO:0000256" key="9">
    <source>
        <dbReference type="SAM" id="Phobius"/>
    </source>
</evidence>
<dbReference type="Pfam" id="PF02653">
    <property type="entry name" value="BPD_transp_2"/>
    <property type="match status" value="2"/>
</dbReference>
<proteinExistence type="inferred from homology"/>
<dbReference type="AlphaFoldDB" id="A0A2W7NK06"/>
<feature type="transmembrane region" description="Helical" evidence="9">
    <location>
        <begin position="414"/>
        <end position="434"/>
    </location>
</feature>
<feature type="transmembrane region" description="Helical" evidence="9">
    <location>
        <begin position="267"/>
        <end position="285"/>
    </location>
</feature>
<keyword evidence="7 9" id="KW-0472">Membrane</keyword>
<feature type="transmembrane region" description="Helical" evidence="9">
    <location>
        <begin position="37"/>
        <end position="57"/>
    </location>
</feature>
<evidence type="ECO:0000256" key="4">
    <source>
        <dbReference type="ARBA" id="ARBA00022692"/>
    </source>
</evidence>
<reference evidence="10 11" key="1">
    <citation type="submission" date="2018-06" db="EMBL/GenBank/DDBJ databases">
        <title>Genomic Encyclopedia of Archaeal and Bacterial Type Strains, Phase II (KMG-II): from individual species to whole genera.</title>
        <authorList>
            <person name="Goeker M."/>
        </authorList>
    </citation>
    <scope>NUCLEOTIDE SEQUENCE [LARGE SCALE GENOMIC DNA]</scope>
    <source>
        <strain evidence="10 11">DSM 22009</strain>
    </source>
</reference>